<dbReference type="Gene3D" id="3.10.105.10">
    <property type="entry name" value="Dipeptide-binding Protein, Domain 3"/>
    <property type="match status" value="1"/>
</dbReference>
<dbReference type="SUPFAM" id="SSF53850">
    <property type="entry name" value="Periplasmic binding protein-like II"/>
    <property type="match status" value="1"/>
</dbReference>
<keyword evidence="8" id="KW-1185">Reference proteome</keyword>
<evidence type="ECO:0000256" key="4">
    <source>
        <dbReference type="SAM" id="MobiDB-lite"/>
    </source>
</evidence>
<evidence type="ECO:0000259" key="6">
    <source>
        <dbReference type="Pfam" id="PF00496"/>
    </source>
</evidence>
<dbReference type="InterPro" id="IPR039424">
    <property type="entry name" value="SBP_5"/>
</dbReference>
<protein>
    <submittedName>
        <fullName evidence="7">ABC transporter substrate-binding protein</fullName>
    </submittedName>
</protein>
<feature type="compositionally biased region" description="Low complexity" evidence="4">
    <location>
        <begin position="38"/>
        <end position="54"/>
    </location>
</feature>
<comment type="caution">
    <text evidence="7">The sequence shown here is derived from an EMBL/GenBank/DDBJ whole genome shotgun (WGS) entry which is preliminary data.</text>
</comment>
<dbReference type="EMBL" id="JBDXSU010000003">
    <property type="protein sequence ID" value="MFB5189433.1"/>
    <property type="molecule type" value="Genomic_DNA"/>
</dbReference>
<feature type="signal peptide" evidence="5">
    <location>
        <begin position="1"/>
        <end position="23"/>
    </location>
</feature>
<dbReference type="Gene3D" id="3.40.190.10">
    <property type="entry name" value="Periplasmic binding protein-like II"/>
    <property type="match status" value="1"/>
</dbReference>
<gene>
    <name evidence="7" type="ORF">KKP3000_002705</name>
</gene>
<dbReference type="Proteomes" id="UP001579974">
    <property type="component" value="Unassembled WGS sequence"/>
</dbReference>
<evidence type="ECO:0000256" key="2">
    <source>
        <dbReference type="ARBA" id="ARBA00022448"/>
    </source>
</evidence>
<evidence type="ECO:0000313" key="7">
    <source>
        <dbReference type="EMBL" id="MFB5189433.1"/>
    </source>
</evidence>
<dbReference type="RefSeq" id="WP_275475500.1">
    <property type="nucleotide sequence ID" value="NZ_CP162940.1"/>
</dbReference>
<keyword evidence="3 5" id="KW-0732">Signal</keyword>
<dbReference type="PROSITE" id="PS51257">
    <property type="entry name" value="PROKAR_LIPOPROTEIN"/>
    <property type="match status" value="1"/>
</dbReference>
<dbReference type="InterPro" id="IPR030678">
    <property type="entry name" value="Peptide/Ni-bd"/>
</dbReference>
<feature type="chain" id="PRO_5047419560" evidence="5">
    <location>
        <begin position="24"/>
        <end position="581"/>
    </location>
</feature>
<dbReference type="Pfam" id="PF00496">
    <property type="entry name" value="SBP_bac_5"/>
    <property type="match status" value="1"/>
</dbReference>
<comment type="similarity">
    <text evidence="1">Belongs to the bacterial solute-binding protein 5 family.</text>
</comment>
<feature type="domain" description="Solute-binding protein family 5" evidence="6">
    <location>
        <begin position="103"/>
        <end position="496"/>
    </location>
</feature>
<keyword evidence="2" id="KW-0813">Transport</keyword>
<evidence type="ECO:0000256" key="1">
    <source>
        <dbReference type="ARBA" id="ARBA00005695"/>
    </source>
</evidence>
<reference evidence="7 8" key="1">
    <citation type="journal article" date="2024" name="Int. J. Mol. Sci.">
        <title>Exploration of Alicyclobacillus spp. Genome in Search of Antibiotic Resistance.</title>
        <authorList>
            <person name="Bucka-Kolendo J."/>
            <person name="Kiousi D.E."/>
            <person name="Dekowska A."/>
            <person name="Mikolajczuk-Szczyrba A."/>
            <person name="Karadedos D.M."/>
            <person name="Michael P."/>
            <person name="Galanis A."/>
            <person name="Sokolowska B."/>
        </authorList>
    </citation>
    <scope>NUCLEOTIDE SEQUENCE [LARGE SCALE GENOMIC DNA]</scope>
    <source>
        <strain evidence="7 8">KKP 3000</strain>
    </source>
</reference>
<name>A0ABV5AAZ5_9BACL</name>
<dbReference type="PANTHER" id="PTHR30290:SF9">
    <property type="entry name" value="OLIGOPEPTIDE-BINDING PROTEIN APPA"/>
    <property type="match status" value="1"/>
</dbReference>
<evidence type="ECO:0000256" key="3">
    <source>
        <dbReference type="ARBA" id="ARBA00022729"/>
    </source>
</evidence>
<sequence>MALFWKHGLATIASIAMVGALVAGCGTNSTSPAKNAPSGNNSSSDTGTASTSGSKPIEGGSITLDSTQAVPDLDPAVAYDTTSGEVDAQIYQSLVTYDKNTYTIIPELASSYTVSPNGLTYTFKIRKGVTFSNGDPLTAQDFVFQLERILDKNMTPKPSPGNSFFEIIKGATAYYNGTAKTISGVSTPDKYTLVLTLSKPEKFFLQVLAMQFLSAVDPAYVKKVGNAAFDTTSAMGTGPFELKTNNQNEVVLVKNPHYWQKDKWGQTLPYLNQITININDNDQVDALHWEQGQTAFMSPWLIGGDGIPPSQYVTMMNTPKYKQLIQKQPANSIFYIGLNTAKTINGKPNPLSNVLVRRAMEYGFDDSQFVKINNGAVLPLNEPLPSTMEGYVKNLNSNAKYSLNVAKAKQLLAKAGYSKGLTVDLWDENTTVAREEDQAFQAMMKNIGITVNIHDVTWKDFLSKAMSGTAQVCQSGWVQDFPDASDFLNTLFNSNQAPTNNLTNYDNPQVDKWLNEAQNNTNQAQRDQLYGKVINQVMADAVWIPTVQMIDYYSVQPWVHGFYTSPVLFDPMASVWVDPGH</sequence>
<organism evidence="7 8">
    <name type="scientific">Alicyclobacillus fastidiosus</name>
    <dbReference type="NCBI Taxonomy" id="392011"/>
    <lineage>
        <taxon>Bacteria</taxon>
        <taxon>Bacillati</taxon>
        <taxon>Bacillota</taxon>
        <taxon>Bacilli</taxon>
        <taxon>Bacillales</taxon>
        <taxon>Alicyclobacillaceae</taxon>
        <taxon>Alicyclobacillus</taxon>
    </lineage>
</organism>
<dbReference type="CDD" id="cd00995">
    <property type="entry name" value="PBP2_NikA_DppA_OppA_like"/>
    <property type="match status" value="1"/>
</dbReference>
<feature type="region of interest" description="Disordered" evidence="4">
    <location>
        <begin position="29"/>
        <end position="67"/>
    </location>
</feature>
<dbReference type="InterPro" id="IPR000914">
    <property type="entry name" value="SBP_5_dom"/>
</dbReference>
<evidence type="ECO:0000313" key="8">
    <source>
        <dbReference type="Proteomes" id="UP001579974"/>
    </source>
</evidence>
<dbReference type="PIRSF" id="PIRSF002741">
    <property type="entry name" value="MppA"/>
    <property type="match status" value="1"/>
</dbReference>
<dbReference type="PANTHER" id="PTHR30290">
    <property type="entry name" value="PERIPLASMIC BINDING COMPONENT OF ABC TRANSPORTER"/>
    <property type="match status" value="1"/>
</dbReference>
<proteinExistence type="inferred from homology"/>
<evidence type="ECO:0000256" key="5">
    <source>
        <dbReference type="SAM" id="SignalP"/>
    </source>
</evidence>
<accession>A0ABV5AAZ5</accession>
<dbReference type="Gene3D" id="3.90.76.10">
    <property type="entry name" value="Dipeptide-binding Protein, Domain 1"/>
    <property type="match status" value="1"/>
</dbReference>